<dbReference type="Pfam" id="PF00046">
    <property type="entry name" value="Homeodomain"/>
    <property type="match status" value="1"/>
</dbReference>
<feature type="compositionally biased region" description="Basic and acidic residues" evidence="8">
    <location>
        <begin position="281"/>
        <end position="291"/>
    </location>
</feature>
<dbReference type="SUPFAM" id="SSF46689">
    <property type="entry name" value="Homeodomain-like"/>
    <property type="match status" value="1"/>
</dbReference>
<dbReference type="PANTHER" id="PTHR24329">
    <property type="entry name" value="HOMEOBOX PROTEIN ARISTALESS"/>
    <property type="match status" value="1"/>
</dbReference>
<dbReference type="AlphaFoldDB" id="A0A8W8HPX3"/>
<comment type="similarity">
    <text evidence="2">Belongs to the paired homeobox family. Bicoid subfamily.</text>
</comment>
<dbReference type="GO" id="GO:0005634">
    <property type="term" value="C:nucleus"/>
    <property type="evidence" value="ECO:0007669"/>
    <property type="project" value="UniProtKB-SubCell"/>
</dbReference>
<feature type="domain" description="Homeobox" evidence="9">
    <location>
        <begin position="96"/>
        <end position="156"/>
    </location>
</feature>
<accession>A0A8W8HPX3</accession>
<keyword evidence="4 6" id="KW-0371">Homeobox</keyword>
<dbReference type="CDD" id="cd00086">
    <property type="entry name" value="homeodomain"/>
    <property type="match status" value="1"/>
</dbReference>
<proteinExistence type="inferred from homology"/>
<dbReference type="GO" id="GO:0000977">
    <property type="term" value="F:RNA polymerase II transcription regulatory region sequence-specific DNA binding"/>
    <property type="evidence" value="ECO:0007669"/>
    <property type="project" value="TreeGrafter"/>
</dbReference>
<dbReference type="PROSITE" id="PS00027">
    <property type="entry name" value="HOMEOBOX_1"/>
    <property type="match status" value="1"/>
</dbReference>
<name>A0A8W8HPX3_MAGGI</name>
<evidence type="ECO:0000256" key="7">
    <source>
        <dbReference type="RuleBase" id="RU000682"/>
    </source>
</evidence>
<dbReference type="FunFam" id="1.10.10.60:FF:000223">
    <property type="entry name" value="Goosecoid homeobox 2"/>
    <property type="match status" value="1"/>
</dbReference>
<dbReference type="InterPro" id="IPR017970">
    <property type="entry name" value="Homeobox_CS"/>
</dbReference>
<evidence type="ECO:0000256" key="8">
    <source>
        <dbReference type="SAM" id="MobiDB-lite"/>
    </source>
</evidence>
<keyword evidence="3 6" id="KW-0238">DNA-binding</keyword>
<dbReference type="InterPro" id="IPR001356">
    <property type="entry name" value="HD"/>
</dbReference>
<dbReference type="SMART" id="SM00389">
    <property type="entry name" value="HOX"/>
    <property type="match status" value="1"/>
</dbReference>
<dbReference type="KEGG" id="crg:105322063"/>
<evidence type="ECO:0000313" key="10">
    <source>
        <dbReference type="EnsemblMetazoa" id="G10501.2:cds"/>
    </source>
</evidence>
<dbReference type="PANTHER" id="PTHR24329:SF516">
    <property type="entry name" value="HOMEOBOX PROTEIN GOOSECOID"/>
    <property type="match status" value="1"/>
</dbReference>
<keyword evidence="11" id="KW-1185">Reference proteome</keyword>
<evidence type="ECO:0000256" key="6">
    <source>
        <dbReference type="PROSITE-ProRule" id="PRU00108"/>
    </source>
</evidence>
<reference evidence="10" key="1">
    <citation type="submission" date="2022-08" db="UniProtKB">
        <authorList>
            <consortium name="EnsemblMetazoa"/>
        </authorList>
    </citation>
    <scope>IDENTIFICATION</scope>
    <source>
        <strain evidence="10">05x7-T-G4-1.051#20</strain>
    </source>
</reference>
<evidence type="ECO:0000256" key="5">
    <source>
        <dbReference type="ARBA" id="ARBA00023242"/>
    </source>
</evidence>
<dbReference type="InterPro" id="IPR050649">
    <property type="entry name" value="Paired_Homeobox_TFs"/>
</dbReference>
<feature type="compositionally biased region" description="Low complexity" evidence="8">
    <location>
        <begin position="214"/>
        <end position="227"/>
    </location>
</feature>
<sequence>MQHFPYPYSAEQLACLRNYQIGLLAATSRSNNPTLFTIDNILSPRPLSLQQTTPEVRPPPYSISHLTQLQRDYYARYQHPFQGLFNSFDFDKLGQKRKRRHRTIFTEEQLEELENTFQKTHYPDVMLREELAMKVDLKEERVEVWFKNRRAKWRKQKREEELSKSRTKSGSSVDKAEQNKDKDHSETSGSAGSSEGLDDVEVCVDDDVSEDCANSSAAFSESSFSTSSEDEETEHIVDYSKKPKLSEQTFLNQSREQCGDAPSSDKEHVSDSAINSIHNADSGDHDNTNEK</sequence>
<evidence type="ECO:0000256" key="3">
    <source>
        <dbReference type="ARBA" id="ARBA00023125"/>
    </source>
</evidence>
<dbReference type="PROSITE" id="PS50071">
    <property type="entry name" value="HOMEOBOX_2"/>
    <property type="match status" value="1"/>
</dbReference>
<evidence type="ECO:0000313" key="11">
    <source>
        <dbReference type="Proteomes" id="UP000005408"/>
    </source>
</evidence>
<feature type="compositionally biased region" description="Basic and acidic residues" evidence="8">
    <location>
        <begin position="234"/>
        <end position="245"/>
    </location>
</feature>
<feature type="region of interest" description="Disordered" evidence="8">
    <location>
        <begin position="214"/>
        <end position="291"/>
    </location>
</feature>
<dbReference type="OrthoDB" id="6159439at2759"/>
<feature type="region of interest" description="Disordered" evidence="8">
    <location>
        <begin position="157"/>
        <end position="198"/>
    </location>
</feature>
<evidence type="ECO:0000256" key="2">
    <source>
        <dbReference type="ARBA" id="ARBA00006503"/>
    </source>
</evidence>
<dbReference type="Gene3D" id="1.10.10.60">
    <property type="entry name" value="Homeodomain-like"/>
    <property type="match status" value="1"/>
</dbReference>
<dbReference type="OMA" id="NTFQKTH"/>
<dbReference type="InterPro" id="IPR009057">
    <property type="entry name" value="Homeodomain-like_sf"/>
</dbReference>
<keyword evidence="5 6" id="KW-0539">Nucleus</keyword>
<feature type="compositionally biased region" description="Basic and acidic residues" evidence="8">
    <location>
        <begin position="174"/>
        <end position="186"/>
    </location>
</feature>
<dbReference type="Proteomes" id="UP000005408">
    <property type="component" value="Unassembled WGS sequence"/>
</dbReference>
<feature type="DNA-binding region" description="Homeobox" evidence="6">
    <location>
        <begin position="98"/>
        <end position="157"/>
    </location>
</feature>
<dbReference type="GO" id="GO:0000981">
    <property type="term" value="F:DNA-binding transcription factor activity, RNA polymerase II-specific"/>
    <property type="evidence" value="ECO:0007669"/>
    <property type="project" value="InterPro"/>
</dbReference>
<protein>
    <recommendedName>
        <fullName evidence="9">Homeobox domain-containing protein</fullName>
    </recommendedName>
</protein>
<feature type="compositionally biased region" description="Polar residues" evidence="8">
    <location>
        <begin position="246"/>
        <end position="256"/>
    </location>
</feature>
<organism evidence="10 11">
    <name type="scientific">Magallana gigas</name>
    <name type="common">Pacific oyster</name>
    <name type="synonym">Crassostrea gigas</name>
    <dbReference type="NCBI Taxonomy" id="29159"/>
    <lineage>
        <taxon>Eukaryota</taxon>
        <taxon>Metazoa</taxon>
        <taxon>Spiralia</taxon>
        <taxon>Lophotrochozoa</taxon>
        <taxon>Mollusca</taxon>
        <taxon>Bivalvia</taxon>
        <taxon>Autobranchia</taxon>
        <taxon>Pteriomorphia</taxon>
        <taxon>Ostreida</taxon>
        <taxon>Ostreoidea</taxon>
        <taxon>Ostreidae</taxon>
        <taxon>Magallana</taxon>
    </lineage>
</organism>
<evidence type="ECO:0000259" key="9">
    <source>
        <dbReference type="PROSITE" id="PS50071"/>
    </source>
</evidence>
<evidence type="ECO:0000256" key="4">
    <source>
        <dbReference type="ARBA" id="ARBA00023155"/>
    </source>
</evidence>
<evidence type="ECO:0000256" key="1">
    <source>
        <dbReference type="ARBA" id="ARBA00004123"/>
    </source>
</evidence>
<dbReference type="RefSeq" id="XP_011418886.2">
    <property type="nucleotide sequence ID" value="XM_011420584.4"/>
</dbReference>
<comment type="subcellular location">
    <subcellularLocation>
        <location evidence="1 6 7">Nucleus</location>
    </subcellularLocation>
</comment>
<dbReference type="EnsemblMetazoa" id="G10501.1">
    <property type="protein sequence ID" value="G10501.1:cds"/>
    <property type="gene ID" value="G10501"/>
</dbReference>
<dbReference type="EnsemblMetazoa" id="G10501.2">
    <property type="protein sequence ID" value="G10501.2:cds"/>
    <property type="gene ID" value="G10501"/>
</dbReference>
<dbReference type="GeneID" id="105322063"/>